<keyword evidence="3" id="KW-1185">Reference proteome</keyword>
<sequence length="360" mass="40476">MMADLYRADLIKNINQPFLPSNFHIIPTTRLSNTELFRHTGKINHNLPYSELFDLLLDIPDASPAYPERQISQGPPKEFLGLSHGELFDTIGFDNHQNHESLKSIDNPSASTHLTPHRTSEDNPSSYAVIPGIESNPKSAWLTNDSTLGLQQDLVQLLQLSDANQVQHQTAPISFDTMQTSPQQQGYFAESHDPSHSYPSVLNTFRSPLVLSQPTSSKSLSTSISLMPHAFMVPYQQQTLQPKPISSYHPRLASSILSTGQSSLGSTTSPEHKTVVQKPMNLPGKRKRKRITDFTTVTAYEPQLKKRQKSTTNEKMTRHLHSFSIAQHPGKDKVSQKKNMRPCLRCKRNRKGVRLVFPPL</sequence>
<protein>
    <submittedName>
        <fullName evidence="2">Uncharacterized protein</fullName>
    </submittedName>
</protein>
<reference evidence="2 3" key="1">
    <citation type="journal article" date="2014" name="PLoS ONE">
        <title>De novo Genome Assembly of the Fungal Plant Pathogen Pyrenophora semeniperda.</title>
        <authorList>
            <person name="Soliai M.M."/>
            <person name="Meyer S.E."/>
            <person name="Udall J.A."/>
            <person name="Elzinga D.E."/>
            <person name="Hermansen R.A."/>
            <person name="Bodily P.M."/>
            <person name="Hart A.A."/>
            <person name="Coleman C.E."/>
        </authorList>
    </citation>
    <scope>NUCLEOTIDE SEQUENCE [LARGE SCALE GENOMIC DNA]</scope>
    <source>
        <strain evidence="2 3">CCB06</strain>
        <tissue evidence="2">Mycelium</tissue>
    </source>
</reference>
<evidence type="ECO:0000313" key="3">
    <source>
        <dbReference type="Proteomes" id="UP000265663"/>
    </source>
</evidence>
<feature type="region of interest" description="Disordered" evidence="1">
    <location>
        <begin position="98"/>
        <end position="130"/>
    </location>
</feature>
<proteinExistence type="predicted"/>
<gene>
    <name evidence="2" type="ORF">GMOD_00006015</name>
</gene>
<evidence type="ECO:0000313" key="2">
    <source>
        <dbReference type="EMBL" id="RMZ69280.1"/>
    </source>
</evidence>
<dbReference type="AlphaFoldDB" id="A0A3M7M4F8"/>
<organism evidence="2 3">
    <name type="scientific">Pyrenophora seminiperda CCB06</name>
    <dbReference type="NCBI Taxonomy" id="1302712"/>
    <lineage>
        <taxon>Eukaryota</taxon>
        <taxon>Fungi</taxon>
        <taxon>Dikarya</taxon>
        <taxon>Ascomycota</taxon>
        <taxon>Pezizomycotina</taxon>
        <taxon>Dothideomycetes</taxon>
        <taxon>Pleosporomycetidae</taxon>
        <taxon>Pleosporales</taxon>
        <taxon>Pleosporineae</taxon>
        <taxon>Pleosporaceae</taxon>
        <taxon>Pyrenophora</taxon>
    </lineage>
</organism>
<dbReference type="EMBL" id="KE747818">
    <property type="protein sequence ID" value="RMZ69280.1"/>
    <property type="molecule type" value="Genomic_DNA"/>
</dbReference>
<feature type="compositionally biased region" description="Polar residues" evidence="1">
    <location>
        <begin position="104"/>
        <end position="114"/>
    </location>
</feature>
<accession>A0A3M7M4F8</accession>
<dbReference type="Proteomes" id="UP000265663">
    <property type="component" value="Unassembled WGS sequence"/>
</dbReference>
<name>A0A3M7M4F8_9PLEO</name>
<evidence type="ECO:0000256" key="1">
    <source>
        <dbReference type="SAM" id="MobiDB-lite"/>
    </source>
</evidence>